<dbReference type="EMBL" id="ML213505">
    <property type="protein sequence ID" value="TFK54876.1"/>
    <property type="molecule type" value="Genomic_DNA"/>
</dbReference>
<name>A0A5C3NEI5_9AGAM</name>
<evidence type="ECO:0000256" key="6">
    <source>
        <dbReference type="SAM" id="MobiDB-lite"/>
    </source>
</evidence>
<evidence type="ECO:0000256" key="1">
    <source>
        <dbReference type="ARBA" id="ARBA00022723"/>
    </source>
</evidence>
<dbReference type="InterPro" id="IPR001138">
    <property type="entry name" value="Zn2Cys6_DnaBD"/>
</dbReference>
<feature type="region of interest" description="Disordered" evidence="6">
    <location>
        <begin position="1"/>
        <end position="29"/>
    </location>
</feature>
<sequence length="463" mass="52309">MRESLDPPGSQQRSSSVQRTNSRAPPRKKACQNCTTAKTRCDLQRPTCLRCHTRGITCHYSVPPPDMDHQHRDSRSNGPLDYSSHAVSAERSSITDTFPTSPAACAFPSSSSSPSLFSDSNTGSSGLFYRHEEIEASPYPPNPELPSQTPSTEESHHVILAPANLSFLDMELVSSIDSSRIRNRWLDQILASADQKPKHISPLAVNYISRVFKTYPKMMLHPGGLPPIIHPMQAEGSEIPVPLANCLSLVRMWENRARGSDGITTQTIKWEMERLFREHSTYRQTDLLAAFQAYLIYAIMLFFSSSPPGKSLIDRTIMISLQEFASHISQTGLVCSAELSHTRPRWESWIIASAKRRTLYTMYILDNVFCTLNQIPCHLAQELAMLSAPESKALWEARDRELWEREYDVLLAAWKGGSLRIGELWASEERSTPGQQERIQRWLEGVDEYGMMYFSFSVMIHGI</sequence>
<feature type="region of interest" description="Disordered" evidence="6">
    <location>
        <begin position="136"/>
        <end position="155"/>
    </location>
</feature>
<dbReference type="PRINTS" id="PR00755">
    <property type="entry name" value="AFLATOXINBRP"/>
</dbReference>
<evidence type="ECO:0000256" key="4">
    <source>
        <dbReference type="ARBA" id="ARBA00023163"/>
    </source>
</evidence>
<evidence type="ECO:0000259" key="7">
    <source>
        <dbReference type="PROSITE" id="PS50048"/>
    </source>
</evidence>
<dbReference type="GO" id="GO:0000981">
    <property type="term" value="F:DNA-binding transcription factor activity, RNA polymerase II-specific"/>
    <property type="evidence" value="ECO:0007669"/>
    <property type="project" value="InterPro"/>
</dbReference>
<keyword evidence="1" id="KW-0479">Metal-binding</keyword>
<proteinExistence type="predicted"/>
<dbReference type="PANTHER" id="PTHR47660">
    <property type="entry name" value="TRANSCRIPTION FACTOR WITH C2H2 AND ZN(2)-CYS(6) DNA BINDING DOMAIN (EUROFUNG)-RELATED-RELATED"/>
    <property type="match status" value="1"/>
</dbReference>
<dbReference type="PROSITE" id="PS00463">
    <property type="entry name" value="ZN2_CY6_FUNGAL_1"/>
    <property type="match status" value="1"/>
</dbReference>
<organism evidence="8 9">
    <name type="scientific">Heliocybe sulcata</name>
    <dbReference type="NCBI Taxonomy" id="5364"/>
    <lineage>
        <taxon>Eukaryota</taxon>
        <taxon>Fungi</taxon>
        <taxon>Dikarya</taxon>
        <taxon>Basidiomycota</taxon>
        <taxon>Agaricomycotina</taxon>
        <taxon>Agaricomycetes</taxon>
        <taxon>Gloeophyllales</taxon>
        <taxon>Gloeophyllaceae</taxon>
        <taxon>Heliocybe</taxon>
    </lineage>
</organism>
<dbReference type="Pfam" id="PF00172">
    <property type="entry name" value="Zn_clus"/>
    <property type="match status" value="1"/>
</dbReference>
<keyword evidence="9" id="KW-1185">Reference proteome</keyword>
<accession>A0A5C3NEI5</accession>
<feature type="domain" description="Zn(2)-C6 fungal-type" evidence="7">
    <location>
        <begin position="30"/>
        <end position="60"/>
    </location>
</feature>
<evidence type="ECO:0000256" key="2">
    <source>
        <dbReference type="ARBA" id="ARBA00022833"/>
    </source>
</evidence>
<keyword evidence="2" id="KW-0862">Zinc</keyword>
<dbReference type="OrthoDB" id="2441642at2759"/>
<dbReference type="STRING" id="5364.A0A5C3NEI5"/>
<feature type="compositionally biased region" description="Basic and acidic residues" evidence="6">
    <location>
        <begin position="66"/>
        <end position="75"/>
    </location>
</feature>
<dbReference type="CDD" id="cd00067">
    <property type="entry name" value="GAL4"/>
    <property type="match status" value="1"/>
</dbReference>
<feature type="region of interest" description="Disordered" evidence="6">
    <location>
        <begin position="60"/>
        <end position="95"/>
    </location>
</feature>
<reference evidence="8 9" key="1">
    <citation type="journal article" date="2019" name="Nat. Ecol. Evol.">
        <title>Megaphylogeny resolves global patterns of mushroom evolution.</title>
        <authorList>
            <person name="Varga T."/>
            <person name="Krizsan K."/>
            <person name="Foldi C."/>
            <person name="Dima B."/>
            <person name="Sanchez-Garcia M."/>
            <person name="Sanchez-Ramirez S."/>
            <person name="Szollosi G.J."/>
            <person name="Szarkandi J.G."/>
            <person name="Papp V."/>
            <person name="Albert L."/>
            <person name="Andreopoulos W."/>
            <person name="Angelini C."/>
            <person name="Antonin V."/>
            <person name="Barry K.W."/>
            <person name="Bougher N.L."/>
            <person name="Buchanan P."/>
            <person name="Buyck B."/>
            <person name="Bense V."/>
            <person name="Catcheside P."/>
            <person name="Chovatia M."/>
            <person name="Cooper J."/>
            <person name="Damon W."/>
            <person name="Desjardin D."/>
            <person name="Finy P."/>
            <person name="Geml J."/>
            <person name="Haridas S."/>
            <person name="Hughes K."/>
            <person name="Justo A."/>
            <person name="Karasinski D."/>
            <person name="Kautmanova I."/>
            <person name="Kiss B."/>
            <person name="Kocsube S."/>
            <person name="Kotiranta H."/>
            <person name="LaButti K.M."/>
            <person name="Lechner B.E."/>
            <person name="Liimatainen K."/>
            <person name="Lipzen A."/>
            <person name="Lukacs Z."/>
            <person name="Mihaltcheva S."/>
            <person name="Morgado L.N."/>
            <person name="Niskanen T."/>
            <person name="Noordeloos M.E."/>
            <person name="Ohm R.A."/>
            <person name="Ortiz-Santana B."/>
            <person name="Ovrebo C."/>
            <person name="Racz N."/>
            <person name="Riley R."/>
            <person name="Savchenko A."/>
            <person name="Shiryaev A."/>
            <person name="Soop K."/>
            <person name="Spirin V."/>
            <person name="Szebenyi C."/>
            <person name="Tomsovsky M."/>
            <person name="Tulloss R.E."/>
            <person name="Uehling J."/>
            <person name="Grigoriev I.V."/>
            <person name="Vagvolgyi C."/>
            <person name="Papp T."/>
            <person name="Martin F.M."/>
            <person name="Miettinen O."/>
            <person name="Hibbett D.S."/>
            <person name="Nagy L.G."/>
        </authorList>
    </citation>
    <scope>NUCLEOTIDE SEQUENCE [LARGE SCALE GENOMIC DNA]</scope>
    <source>
        <strain evidence="8 9">OMC1185</strain>
    </source>
</reference>
<evidence type="ECO:0000256" key="5">
    <source>
        <dbReference type="ARBA" id="ARBA00023242"/>
    </source>
</evidence>
<dbReference type="Proteomes" id="UP000305948">
    <property type="component" value="Unassembled WGS sequence"/>
</dbReference>
<evidence type="ECO:0000256" key="3">
    <source>
        <dbReference type="ARBA" id="ARBA00023015"/>
    </source>
</evidence>
<dbReference type="SUPFAM" id="SSF57701">
    <property type="entry name" value="Zn2/Cys6 DNA-binding domain"/>
    <property type="match status" value="1"/>
</dbReference>
<feature type="compositionally biased region" description="Polar residues" evidence="6">
    <location>
        <begin position="9"/>
        <end position="23"/>
    </location>
</feature>
<keyword evidence="5" id="KW-0539">Nucleus</keyword>
<gene>
    <name evidence="8" type="ORF">OE88DRAFT_1653418</name>
</gene>
<evidence type="ECO:0000313" key="8">
    <source>
        <dbReference type="EMBL" id="TFK54876.1"/>
    </source>
</evidence>
<dbReference type="PANTHER" id="PTHR47660:SF3">
    <property type="entry name" value="FINGER DOMAIN PROTEIN, PUTATIVE (AFU_ORTHOLOGUE AFUA_4G03310)-RELATED"/>
    <property type="match status" value="1"/>
</dbReference>
<evidence type="ECO:0000313" key="9">
    <source>
        <dbReference type="Proteomes" id="UP000305948"/>
    </source>
</evidence>
<dbReference type="PROSITE" id="PS50048">
    <property type="entry name" value="ZN2_CY6_FUNGAL_2"/>
    <property type="match status" value="1"/>
</dbReference>
<dbReference type="SMART" id="SM00066">
    <property type="entry name" value="GAL4"/>
    <property type="match status" value="1"/>
</dbReference>
<dbReference type="GO" id="GO:0008270">
    <property type="term" value="F:zinc ion binding"/>
    <property type="evidence" value="ECO:0007669"/>
    <property type="project" value="InterPro"/>
</dbReference>
<dbReference type="InterPro" id="IPR036864">
    <property type="entry name" value="Zn2-C6_fun-type_DNA-bd_sf"/>
</dbReference>
<keyword evidence="3" id="KW-0805">Transcription regulation</keyword>
<keyword evidence="4" id="KW-0804">Transcription</keyword>
<protein>
    <recommendedName>
        <fullName evidence="7">Zn(2)-C6 fungal-type domain-containing protein</fullName>
    </recommendedName>
</protein>
<dbReference type="Gene3D" id="4.10.240.10">
    <property type="entry name" value="Zn(2)-C6 fungal-type DNA-binding domain"/>
    <property type="match status" value="1"/>
</dbReference>
<dbReference type="AlphaFoldDB" id="A0A5C3NEI5"/>